<dbReference type="AlphaFoldDB" id="A0A6M3XTP7"/>
<protein>
    <submittedName>
        <fullName evidence="1">Uncharacterized protein</fullName>
    </submittedName>
</protein>
<accession>A0A6M3XTP7</accession>
<organism evidence="1">
    <name type="scientific">viral metagenome</name>
    <dbReference type="NCBI Taxonomy" id="1070528"/>
    <lineage>
        <taxon>unclassified sequences</taxon>
        <taxon>metagenomes</taxon>
        <taxon>organismal metagenomes</taxon>
    </lineage>
</organism>
<reference evidence="1" key="1">
    <citation type="submission" date="2020-03" db="EMBL/GenBank/DDBJ databases">
        <title>The deep terrestrial virosphere.</title>
        <authorList>
            <person name="Holmfeldt K."/>
            <person name="Nilsson E."/>
            <person name="Simone D."/>
            <person name="Lopez-Fernandez M."/>
            <person name="Wu X."/>
            <person name="de Brujin I."/>
            <person name="Lundin D."/>
            <person name="Andersson A."/>
            <person name="Bertilsson S."/>
            <person name="Dopson M."/>
        </authorList>
    </citation>
    <scope>NUCLEOTIDE SEQUENCE</scope>
    <source>
        <strain evidence="1">TM448B02461</strain>
    </source>
</reference>
<proteinExistence type="predicted"/>
<name>A0A6M3XTP7_9ZZZZ</name>
<gene>
    <name evidence="1" type="ORF">TM448B02461_0003</name>
</gene>
<evidence type="ECO:0000313" key="1">
    <source>
        <dbReference type="EMBL" id="QJI01289.1"/>
    </source>
</evidence>
<sequence length="437" mass="44338">MAHTNVRSEWVSGNLVFYDKSNNIIFTIDGTNRSLVMPSGAVFTCASLDLSTTELGLLDGVSSPGDAVASKVLTSDAYKTTRIGEFATAGATTGAVALAATLDHYSDGQVDVFSIFGASTANLTSAKSAKVARFRHIVNCTTAAHETYGAVGQVVVKDTTLTHLHAGVMGTFEGHTSGVVLNSSYSVGHAAVTARIGGHAAITATTPLAGFLAFNNASAALASGSSAAFATSMVSSSYPWTYGLYIPTGSCTTGISITNAPSTLAYTSASATPGTVRTLVGDMTTYSSMSSGNLVGIRGTVTMAGNNTGGYLYGAQGKAITGAYSFAGTVLAGLYGQIDVSGGTITSGHVAAIQANIYGANSGSIPMEGIYIESAGGGVINSFIQCFGKSDYVFDVASNTHVQMSTTGTVGSTASKGWLKVLVEGSVRYIPLADSVS</sequence>
<dbReference type="EMBL" id="MT144913">
    <property type="protein sequence ID" value="QJI01289.1"/>
    <property type="molecule type" value="Genomic_DNA"/>
</dbReference>